<evidence type="ECO:0000313" key="3">
    <source>
        <dbReference type="Proteomes" id="UP000005938"/>
    </source>
</evidence>
<dbReference type="RefSeq" id="WP_008239883.1">
    <property type="nucleotide sequence ID" value="NZ_AJJU01000013.1"/>
</dbReference>
<dbReference type="eggNOG" id="COG2250">
    <property type="taxonomic scope" value="Bacteria"/>
</dbReference>
<feature type="domain" description="HEPN" evidence="1">
    <location>
        <begin position="129"/>
        <end position="249"/>
    </location>
</feature>
<dbReference type="OrthoDB" id="1446962at2"/>
<accession>I0WCD5</accession>
<dbReference type="Gene3D" id="1.20.120.330">
    <property type="entry name" value="Nucleotidyltransferases domain 2"/>
    <property type="match status" value="2"/>
</dbReference>
<keyword evidence="3" id="KW-1185">Reference proteome</keyword>
<dbReference type="SUPFAM" id="SSF81593">
    <property type="entry name" value="Nucleotidyltransferase substrate binding subunit/domain"/>
    <property type="match status" value="1"/>
</dbReference>
<name>I0WCD5_9FLAO</name>
<dbReference type="PROSITE" id="PS50910">
    <property type="entry name" value="HEPN"/>
    <property type="match status" value="1"/>
</dbReference>
<sequence length="559" mass="66318">MKYPLDIKEIIGVLISKNKIDYIYLNIYIRETSPFELIILVSNKRVNDLGDWVPKILKTIKSYPNYVAKFYFNHQAIEKIKEGNLFMFTSCQPKNLVYKKENTDFIPIPENLDFTKCKKLALEQCAREGQKVDEFKQGYYHFKEKGLYEIASFMLHQSIELTYRYLEILIQAKDIKTHSIRIHHLQLKKITSNYTCVFNEEDDNDIILLQALEDIYRSTRYENDFKIDLKVLIQLEEKMELLHINAIEIFDHSIKGFDKKNISNSIQIPQGKVSSTKCDIKKLEKSTPLKEIVKHITSDISDPITIYLVGQRFQSIQIETSLNNYEITGIQNYHFNLLLVSERSIRDLLTTLQLKICECLGVSLLLMSYTKDQVEKQLNNNNPYFHHILNAKESLLYKGMETTNWSFHKNKGISSEETIKKRLINWYNRKNNANGFFNGGKAIENSEEVIIKVLLFNKALKQALLGLLEYHFDYTPYQQNLNYLYNLVCNIWYFPIEIFPTFNKEDKRIFNEFTQIQQNVFYNRLSHIEWYKAHNYEWRCELFLEECWKLVEDTIPKKL</sequence>
<dbReference type="Pfam" id="PF05168">
    <property type="entry name" value="HEPN"/>
    <property type="match status" value="1"/>
</dbReference>
<organism evidence="2 3">
    <name type="scientific">Imtechella halotolerans K1</name>
    <dbReference type="NCBI Taxonomy" id="946077"/>
    <lineage>
        <taxon>Bacteria</taxon>
        <taxon>Pseudomonadati</taxon>
        <taxon>Bacteroidota</taxon>
        <taxon>Flavobacteriia</taxon>
        <taxon>Flavobacteriales</taxon>
        <taxon>Flavobacteriaceae</taxon>
        <taxon>Imtechella</taxon>
    </lineage>
</organism>
<evidence type="ECO:0000259" key="1">
    <source>
        <dbReference type="PROSITE" id="PS50910"/>
    </source>
</evidence>
<reference evidence="2 3" key="1">
    <citation type="journal article" date="2012" name="J. Bacteriol.">
        <title>Genome Sequence of the Halotolerant Bacterium Imtechella halotolerans K1T.</title>
        <authorList>
            <person name="Kumar S."/>
            <person name="Vikram S."/>
            <person name="Subramanian S."/>
            <person name="Raghava G.P."/>
            <person name="Pinnaka A.K."/>
        </authorList>
    </citation>
    <scope>NUCLEOTIDE SEQUENCE [LARGE SCALE GENOMIC DNA]</scope>
    <source>
        <strain evidence="2 3">K1</strain>
    </source>
</reference>
<dbReference type="InterPro" id="IPR007842">
    <property type="entry name" value="HEPN_dom"/>
</dbReference>
<evidence type="ECO:0000313" key="2">
    <source>
        <dbReference type="EMBL" id="EID74051.1"/>
    </source>
</evidence>
<proteinExistence type="predicted"/>
<gene>
    <name evidence="2" type="ORF">W5A_09485</name>
</gene>
<comment type="caution">
    <text evidence="2">The sequence shown here is derived from an EMBL/GenBank/DDBJ whole genome shotgun (WGS) entry which is preliminary data.</text>
</comment>
<protein>
    <recommendedName>
        <fullName evidence="1">HEPN domain-containing protein</fullName>
    </recommendedName>
</protein>
<dbReference type="AlphaFoldDB" id="I0WCD5"/>
<dbReference type="Proteomes" id="UP000005938">
    <property type="component" value="Unassembled WGS sequence"/>
</dbReference>
<dbReference type="EMBL" id="AJJU01000013">
    <property type="protein sequence ID" value="EID74051.1"/>
    <property type="molecule type" value="Genomic_DNA"/>
</dbReference>